<reference evidence="7" key="1">
    <citation type="submission" date="2018-12" db="EMBL/GenBank/DDBJ databases">
        <authorList>
            <person name="Syme R.A."/>
            <person name="Farfan-Caceres L."/>
            <person name="Lichtenzveig J."/>
        </authorList>
    </citation>
    <scope>NUCLEOTIDE SEQUENCE</scope>
    <source>
        <strain evidence="7">Al4</strain>
    </source>
</reference>
<dbReference type="GO" id="GO:0005975">
    <property type="term" value="P:carbohydrate metabolic process"/>
    <property type="evidence" value="ECO:0007669"/>
    <property type="project" value="InterPro"/>
</dbReference>
<dbReference type="InterPro" id="IPR006710">
    <property type="entry name" value="Glyco_hydro_43"/>
</dbReference>
<comment type="similarity">
    <text evidence="1 5">Belongs to the glycosyl hydrolase 43 family.</text>
</comment>
<evidence type="ECO:0000256" key="5">
    <source>
        <dbReference type="RuleBase" id="RU361187"/>
    </source>
</evidence>
<protein>
    <recommendedName>
        <fullName evidence="6">Beta-xylosidase C-terminal Concanavalin A-like domain-containing protein</fullName>
    </recommendedName>
</protein>
<sequence length="559" mass="63091">MPPTFENPIIRGFNPDPTVCVVPSPTPGGTPTYYLSTSTFEYFPGCAIYRSTDVINWKLIGHALTRPSQLNLRTVEPGAGSWASTLRYRPNEKRWYLFNGVYHRYRPSSDERIFPRGFYVWTDDIDRDGSWSDPVYFDNPGFDQDVFWDDDGKTYLSTTVRIADRDPASKLKDFAIHISEVDLPTGRTLTPPVCIRQSKYGVAEGSHIMKKGAYYYLFVAEGGTEAGHQEWVFRSEKGVFGPWESQGKPLWYNGSDEKIQRTGHADVFEDEKGRWWGVFLGVRPVAKEGEFLEPQLGRETFLVKVEWVDGWPVFNDGKNIKFQTDGRDEVAQLVTQLKPEGVRWQATLESITDALELGWYQKNTPLKPCHSFTERPGYLRIHGGCYDLSSPEAPALLLRKQESYHDKFSTTLEFKPCRKGYEAGITVWWSMYSFASIGITAVVHENQLTPTVVCRKPTGTVGRIETTYPAIESATSRDSFDASAPSRLTAGSTPTAYTLKLSQGSSEWSFSFSTENLCIMPPVGGAFTGTMFGIYSFGSWEPVLDPADFKDILIQERQS</sequence>
<evidence type="ECO:0000256" key="2">
    <source>
        <dbReference type="ARBA" id="ARBA00022801"/>
    </source>
</evidence>
<reference evidence="7" key="2">
    <citation type="submission" date="2020-09" db="EMBL/GenBank/DDBJ databases">
        <title>Reference genome assembly for Australian Ascochyta lentis isolate Al4.</title>
        <authorList>
            <person name="Lee R.C."/>
            <person name="Farfan-Caceres L.M."/>
            <person name="Debler J.W."/>
            <person name="Williams A.H."/>
            <person name="Henares B.M."/>
        </authorList>
    </citation>
    <scope>NUCLEOTIDE SEQUENCE</scope>
    <source>
        <strain evidence="7">Al4</strain>
    </source>
</reference>
<dbReference type="InterPro" id="IPR013320">
    <property type="entry name" value="ConA-like_dom_sf"/>
</dbReference>
<feature type="domain" description="Beta-xylosidase C-terminal Concanavalin A-like" evidence="6">
    <location>
        <begin position="353"/>
        <end position="550"/>
    </location>
</feature>
<dbReference type="AlphaFoldDB" id="A0A8H7MHT4"/>
<evidence type="ECO:0000259" key="6">
    <source>
        <dbReference type="Pfam" id="PF17851"/>
    </source>
</evidence>
<dbReference type="Proteomes" id="UP000651452">
    <property type="component" value="Unassembled WGS sequence"/>
</dbReference>
<evidence type="ECO:0000313" key="8">
    <source>
        <dbReference type="Proteomes" id="UP000651452"/>
    </source>
</evidence>
<dbReference type="InterPro" id="IPR023296">
    <property type="entry name" value="Glyco_hydro_beta-prop_sf"/>
</dbReference>
<organism evidence="7 8">
    <name type="scientific">Ascochyta lentis</name>
    <dbReference type="NCBI Taxonomy" id="205686"/>
    <lineage>
        <taxon>Eukaryota</taxon>
        <taxon>Fungi</taxon>
        <taxon>Dikarya</taxon>
        <taxon>Ascomycota</taxon>
        <taxon>Pezizomycotina</taxon>
        <taxon>Dothideomycetes</taxon>
        <taxon>Pleosporomycetidae</taxon>
        <taxon>Pleosporales</taxon>
        <taxon>Pleosporineae</taxon>
        <taxon>Didymellaceae</taxon>
        <taxon>Ascochyta</taxon>
    </lineage>
</organism>
<dbReference type="GO" id="GO:0004553">
    <property type="term" value="F:hydrolase activity, hydrolyzing O-glycosyl compounds"/>
    <property type="evidence" value="ECO:0007669"/>
    <property type="project" value="InterPro"/>
</dbReference>
<feature type="site" description="Important for catalytic activity, responsible for pKa modulation of the active site Glu and correct orientation of both the proton donor and substrate" evidence="4">
    <location>
        <position position="143"/>
    </location>
</feature>
<dbReference type="PANTHER" id="PTHR42812">
    <property type="entry name" value="BETA-XYLOSIDASE"/>
    <property type="match status" value="1"/>
</dbReference>
<evidence type="ECO:0000313" key="7">
    <source>
        <dbReference type="EMBL" id="KAF9701211.1"/>
    </source>
</evidence>
<evidence type="ECO:0000256" key="1">
    <source>
        <dbReference type="ARBA" id="ARBA00009865"/>
    </source>
</evidence>
<dbReference type="SUPFAM" id="SSF75005">
    <property type="entry name" value="Arabinanase/levansucrase/invertase"/>
    <property type="match status" value="1"/>
</dbReference>
<keyword evidence="2 5" id="KW-0378">Hydrolase</keyword>
<name>A0A8H7MHT4_9PLEO</name>
<accession>A0A8H7MHT4</accession>
<gene>
    <name evidence="7" type="ORF">EKO04_000966</name>
</gene>
<comment type="caution">
    <text evidence="7">The sequence shown here is derived from an EMBL/GenBank/DDBJ whole genome shotgun (WGS) entry which is preliminary data.</text>
</comment>
<dbReference type="InterPro" id="IPR041542">
    <property type="entry name" value="GH43_C2"/>
</dbReference>
<dbReference type="PANTHER" id="PTHR42812:SF16">
    <property type="entry name" value="HYDROLASE, PUTATIVE (AFU_ORTHOLOGUE AFUA_7G06110)-RELATED"/>
    <property type="match status" value="1"/>
</dbReference>
<dbReference type="CDD" id="cd18617">
    <property type="entry name" value="GH43_XynB-like"/>
    <property type="match status" value="1"/>
</dbReference>
<evidence type="ECO:0000256" key="3">
    <source>
        <dbReference type="ARBA" id="ARBA00023295"/>
    </source>
</evidence>
<dbReference type="Pfam" id="PF04616">
    <property type="entry name" value="Glyco_hydro_43"/>
    <property type="match status" value="1"/>
</dbReference>
<keyword evidence="8" id="KW-1185">Reference proteome</keyword>
<proteinExistence type="inferred from homology"/>
<evidence type="ECO:0000256" key="4">
    <source>
        <dbReference type="PIRSR" id="PIRSR606710-2"/>
    </source>
</evidence>
<dbReference type="InterPro" id="IPR051795">
    <property type="entry name" value="Glycosyl_Hydrlase_43"/>
</dbReference>
<dbReference type="Pfam" id="PF17851">
    <property type="entry name" value="GH43_C2"/>
    <property type="match status" value="1"/>
</dbReference>
<dbReference type="SUPFAM" id="SSF49899">
    <property type="entry name" value="Concanavalin A-like lectins/glucanases"/>
    <property type="match status" value="1"/>
</dbReference>
<dbReference type="OrthoDB" id="2139957at2759"/>
<keyword evidence="3 5" id="KW-0326">Glycosidase</keyword>
<dbReference type="EMBL" id="RZGK01000002">
    <property type="protein sequence ID" value="KAF9701211.1"/>
    <property type="molecule type" value="Genomic_DNA"/>
</dbReference>
<dbReference type="Gene3D" id="2.60.120.200">
    <property type="match status" value="1"/>
</dbReference>
<dbReference type="Gene3D" id="2.115.10.20">
    <property type="entry name" value="Glycosyl hydrolase domain, family 43"/>
    <property type="match status" value="1"/>
</dbReference>